<dbReference type="Proteomes" id="UP001151002">
    <property type="component" value="Unassembled WGS sequence"/>
</dbReference>
<evidence type="ECO:0000313" key="4">
    <source>
        <dbReference type="Proteomes" id="UP001151002"/>
    </source>
</evidence>
<keyword evidence="3" id="KW-0378">Hydrolase</keyword>
<reference evidence="3" key="1">
    <citation type="submission" date="2022-11" db="EMBL/GenBank/DDBJ databases">
        <authorList>
            <person name="Somphong A."/>
            <person name="Phongsopitanun W."/>
        </authorList>
    </citation>
    <scope>NUCLEOTIDE SEQUENCE</scope>
    <source>
        <strain evidence="3">Pm04-4</strain>
    </source>
</reference>
<dbReference type="EMBL" id="JAPNTZ010000003">
    <property type="protein sequence ID" value="MCY1138242.1"/>
    <property type="molecule type" value="Genomic_DNA"/>
</dbReference>
<organism evidence="3 4">
    <name type="scientific">Paractinoplanes pyxinae</name>
    <dbReference type="NCBI Taxonomy" id="2997416"/>
    <lineage>
        <taxon>Bacteria</taxon>
        <taxon>Bacillati</taxon>
        <taxon>Actinomycetota</taxon>
        <taxon>Actinomycetes</taxon>
        <taxon>Micromonosporales</taxon>
        <taxon>Micromonosporaceae</taxon>
        <taxon>Paractinoplanes</taxon>
    </lineage>
</organism>
<dbReference type="GO" id="GO:0008237">
    <property type="term" value="F:metallopeptidase activity"/>
    <property type="evidence" value="ECO:0007669"/>
    <property type="project" value="UniProtKB-KW"/>
</dbReference>
<keyword evidence="1" id="KW-1133">Transmembrane helix</keyword>
<feature type="transmembrane region" description="Helical" evidence="1">
    <location>
        <begin position="143"/>
        <end position="160"/>
    </location>
</feature>
<feature type="transmembrane region" description="Helical" evidence="1">
    <location>
        <begin position="33"/>
        <end position="52"/>
    </location>
</feature>
<comment type="caution">
    <text evidence="3">The sequence shown here is derived from an EMBL/GenBank/DDBJ whole genome shotgun (WGS) entry which is preliminary data.</text>
</comment>
<accession>A0ABT4AVM0</accession>
<protein>
    <submittedName>
        <fullName evidence="3">CPBP family intramembrane metalloprotease</fullName>
    </submittedName>
</protein>
<gene>
    <name evidence="3" type="ORF">OWR29_09555</name>
</gene>
<keyword evidence="3" id="KW-0645">Protease</keyword>
<feature type="transmembrane region" description="Helical" evidence="1">
    <location>
        <begin position="166"/>
        <end position="182"/>
    </location>
</feature>
<feature type="domain" description="CAAX prenyl protease 2/Lysostaphin resistance protein A-like" evidence="2">
    <location>
        <begin position="107"/>
        <end position="198"/>
    </location>
</feature>
<name>A0ABT4AVM0_9ACTN</name>
<evidence type="ECO:0000256" key="1">
    <source>
        <dbReference type="SAM" id="Phobius"/>
    </source>
</evidence>
<feature type="transmembrane region" description="Helical" evidence="1">
    <location>
        <begin position="72"/>
        <end position="90"/>
    </location>
</feature>
<feature type="transmembrane region" description="Helical" evidence="1">
    <location>
        <begin position="102"/>
        <end position="122"/>
    </location>
</feature>
<keyword evidence="1" id="KW-0472">Membrane</keyword>
<keyword evidence="1" id="KW-0812">Transmembrane</keyword>
<keyword evidence="3" id="KW-0482">Metalloprotease</keyword>
<sequence length="206" mass="22422">MKVVLGGLVLAYVPMWLPPLSRAAGIDIGIEGPAASIFWNALTVALLVAYIYGVERRRLDSIRLIRPTGKDLEGALILFGAHMGWTWLAHTIRPPPADEGTAAITAMSVLAVVALILSVAVFEEVLYRGYPITRLVEVTGRPWAALAVTVPLFVAPHLVFFSPSWLFYQASGTVALFVLFVWRRNLVACMLLHLGINLPILVPALA</sequence>
<dbReference type="InterPro" id="IPR003675">
    <property type="entry name" value="Rce1/LyrA-like_dom"/>
</dbReference>
<dbReference type="RefSeq" id="WP_267562217.1">
    <property type="nucleotide sequence ID" value="NZ_JAPNTZ010000003.1"/>
</dbReference>
<proteinExistence type="predicted"/>
<evidence type="ECO:0000259" key="2">
    <source>
        <dbReference type="Pfam" id="PF02517"/>
    </source>
</evidence>
<keyword evidence="4" id="KW-1185">Reference proteome</keyword>
<dbReference type="Pfam" id="PF02517">
    <property type="entry name" value="Rce1-like"/>
    <property type="match status" value="1"/>
</dbReference>
<evidence type="ECO:0000313" key="3">
    <source>
        <dbReference type="EMBL" id="MCY1138242.1"/>
    </source>
</evidence>